<feature type="region of interest" description="Disordered" evidence="2">
    <location>
        <begin position="1"/>
        <end position="20"/>
    </location>
</feature>
<comment type="similarity">
    <text evidence="1">Belongs to the ParB family.</text>
</comment>
<dbReference type="Pfam" id="PF02195">
    <property type="entry name" value="ParB_N"/>
    <property type="match status" value="1"/>
</dbReference>
<dbReference type="InterPro" id="IPR050336">
    <property type="entry name" value="Chromosome_partition/occlusion"/>
</dbReference>
<dbReference type="AlphaFoldDB" id="A0A443KCV3"/>
<dbReference type="Gene3D" id="3.90.1530.30">
    <property type="match status" value="1"/>
</dbReference>
<dbReference type="GO" id="GO:0007059">
    <property type="term" value="P:chromosome segregation"/>
    <property type="evidence" value="ECO:0007669"/>
    <property type="project" value="TreeGrafter"/>
</dbReference>
<dbReference type="PANTHER" id="PTHR33375">
    <property type="entry name" value="CHROMOSOME-PARTITIONING PROTEIN PARB-RELATED"/>
    <property type="match status" value="1"/>
</dbReference>
<evidence type="ECO:0000313" key="5">
    <source>
        <dbReference type="Proteomes" id="UP000284451"/>
    </source>
</evidence>
<dbReference type="InterPro" id="IPR036086">
    <property type="entry name" value="ParB/Sulfiredoxin_sf"/>
</dbReference>
<dbReference type="CDD" id="cd16406">
    <property type="entry name" value="ParB_N_like"/>
    <property type="match status" value="1"/>
</dbReference>
<feature type="domain" description="ParB-like N-terminal" evidence="3">
    <location>
        <begin position="24"/>
        <end position="118"/>
    </location>
</feature>
<dbReference type="SUPFAM" id="SSF110849">
    <property type="entry name" value="ParB/Sulfiredoxin"/>
    <property type="match status" value="1"/>
</dbReference>
<dbReference type="EMBL" id="SAUY01000015">
    <property type="protein sequence ID" value="RWR30443.1"/>
    <property type="molecule type" value="Genomic_DNA"/>
</dbReference>
<protein>
    <submittedName>
        <fullName evidence="4">ParB/RepB/Spo0J family partition protein</fullName>
    </submittedName>
</protein>
<reference evidence="4 5" key="1">
    <citation type="submission" date="2019-01" db="EMBL/GenBank/DDBJ databases">
        <title>Sinorhodobacter populi sp. nov. isolated from the symptomatic bark tissue of Populus euramericana canker.</title>
        <authorList>
            <person name="Xu G."/>
        </authorList>
    </citation>
    <scope>NUCLEOTIDE SEQUENCE [LARGE SCALE GENOMIC DNA]</scope>
    <source>
        <strain evidence="4 5">07D10-4-3</strain>
    </source>
</reference>
<dbReference type="InterPro" id="IPR003115">
    <property type="entry name" value="ParB_N"/>
</dbReference>
<reference evidence="4 5" key="2">
    <citation type="submission" date="2019-01" db="EMBL/GenBank/DDBJ databases">
        <authorList>
            <person name="Li Y."/>
        </authorList>
    </citation>
    <scope>NUCLEOTIDE SEQUENCE [LARGE SCALE GENOMIC DNA]</scope>
    <source>
        <strain evidence="4 5">07D10-4-3</strain>
    </source>
</reference>
<sequence length="623" mass="68342">MDSATMTDFPKFDARSSDTSDDLVSMPLAKLYLSPMNPRQNASDEGIAALASSIEQLGLIQPLAGMMDADGRCEIVAGGRRLRALAIAVASRPELAMVPVKVTGDRSIAAGWAAAENVMREAMNPVQEIEAFKKMRDAGNGVHDIAIAFGTSEAQIYRYLALAGLPEAVLKALAEGKINVAQASAFTISDDLTLITKVLGEACFLGMSASRIRSALRPDAILSTSRMAIFVGEEAYIAAGGGITRDLFSEECSWNDTGLAKRLFDQKLASVAEDFRKEGWHSVVVLGETNPSSFGTAGTPIYPKPVPMSDQDNERYQELFEEGETRDLTPEEEVEYDLLMDKASLEKYTDDQMSVAEISVYVDYKGEVCTSRAVIPAEMEDEAVARGVIRNRTSSAAHQTDEPQSKPAFGKALVEDIRAVKLHAFQSRLRQDPALVLRLLAYHLSGKSMFRLFDMQCQSATNLPANKDGMVADEDLVSISPTSVDDVTEDFHSFLTASEDTVKQIIADKLSRAVGFNFYSQNRGADLFTELSKGLNVSPRDVWTPTASGFWLRCTAGFIDRTFAELTGLPEDDERIKAFNRLKKGEKVAEMERLFNESAYQSAMDLREEQIEAIKTWMPNEAV</sequence>
<accession>A0A443KCV3</accession>
<dbReference type="Proteomes" id="UP000284451">
    <property type="component" value="Unassembled WGS sequence"/>
</dbReference>
<gene>
    <name evidence="4" type="ORF">D2T29_12280</name>
</gene>
<dbReference type="NCBIfam" id="TIGR00180">
    <property type="entry name" value="parB_part"/>
    <property type="match status" value="1"/>
</dbReference>
<dbReference type="GO" id="GO:0003677">
    <property type="term" value="F:DNA binding"/>
    <property type="evidence" value="ECO:0007669"/>
    <property type="project" value="InterPro"/>
</dbReference>
<evidence type="ECO:0000259" key="3">
    <source>
        <dbReference type="SMART" id="SM00470"/>
    </source>
</evidence>
<dbReference type="Pfam" id="PF17762">
    <property type="entry name" value="HTH_ParB"/>
    <property type="match status" value="1"/>
</dbReference>
<name>A0A443KCV3_9RHOB</name>
<dbReference type="SMART" id="SM00470">
    <property type="entry name" value="ParB"/>
    <property type="match status" value="1"/>
</dbReference>
<comment type="caution">
    <text evidence="4">The sequence shown here is derived from an EMBL/GenBank/DDBJ whole genome shotgun (WGS) entry which is preliminary data.</text>
</comment>
<dbReference type="InterPro" id="IPR041468">
    <property type="entry name" value="HTH_ParB/Spo0J"/>
</dbReference>
<proteinExistence type="inferred from homology"/>
<evidence type="ECO:0000313" key="4">
    <source>
        <dbReference type="EMBL" id="RWR30443.1"/>
    </source>
</evidence>
<evidence type="ECO:0000256" key="2">
    <source>
        <dbReference type="SAM" id="MobiDB-lite"/>
    </source>
</evidence>
<dbReference type="SUPFAM" id="SSF109709">
    <property type="entry name" value="KorB DNA-binding domain-like"/>
    <property type="match status" value="1"/>
</dbReference>
<dbReference type="GO" id="GO:0005694">
    <property type="term" value="C:chromosome"/>
    <property type="evidence" value="ECO:0007669"/>
    <property type="project" value="TreeGrafter"/>
</dbReference>
<organism evidence="4 5">
    <name type="scientific">Paenirhodobacter populi</name>
    <dbReference type="NCBI Taxonomy" id="2306993"/>
    <lineage>
        <taxon>Bacteria</taxon>
        <taxon>Pseudomonadati</taxon>
        <taxon>Pseudomonadota</taxon>
        <taxon>Alphaproteobacteria</taxon>
        <taxon>Rhodobacterales</taxon>
        <taxon>Rhodobacter group</taxon>
        <taxon>Paenirhodobacter</taxon>
    </lineage>
</organism>
<dbReference type="InterPro" id="IPR004437">
    <property type="entry name" value="ParB/RepB/Spo0J"/>
</dbReference>
<dbReference type="PANTHER" id="PTHR33375:SF7">
    <property type="entry name" value="CHROMOSOME 2-PARTITIONING PROTEIN PARB-RELATED"/>
    <property type="match status" value="1"/>
</dbReference>
<evidence type="ECO:0000256" key="1">
    <source>
        <dbReference type="ARBA" id="ARBA00006295"/>
    </source>
</evidence>
<dbReference type="Gene3D" id="1.10.10.2830">
    <property type="match status" value="1"/>
</dbReference>